<organism evidence="4 5">
    <name type="scientific">Desulforamulus ruminis (strain ATCC 23193 / DSM 2154 / NCIMB 8452 / DL)</name>
    <name type="common">Desulfotomaculum ruminis</name>
    <dbReference type="NCBI Taxonomy" id="696281"/>
    <lineage>
        <taxon>Bacteria</taxon>
        <taxon>Bacillati</taxon>
        <taxon>Bacillota</taxon>
        <taxon>Clostridia</taxon>
        <taxon>Eubacteriales</taxon>
        <taxon>Peptococcaceae</taxon>
        <taxon>Desulforamulus</taxon>
    </lineage>
</organism>
<dbReference type="InterPro" id="IPR002586">
    <property type="entry name" value="CobQ/CobB/MinD/ParA_Nub-bd_dom"/>
</dbReference>
<dbReference type="AlphaFoldDB" id="F6DTC6"/>
<name>F6DTC6_DESRL</name>
<dbReference type="HOGENOM" id="CLU_670359_0_0_9"/>
<accession>F6DTC6</accession>
<dbReference type="GO" id="GO:0009898">
    <property type="term" value="C:cytoplasmic side of plasma membrane"/>
    <property type="evidence" value="ECO:0007669"/>
    <property type="project" value="TreeGrafter"/>
</dbReference>
<dbReference type="RefSeq" id="WP_013840717.1">
    <property type="nucleotide sequence ID" value="NC_015589.1"/>
</dbReference>
<keyword evidence="1" id="KW-0547">Nucleotide-binding</keyword>
<dbReference type="KEGG" id="dru:Desru_0658"/>
<dbReference type="EMBL" id="CP002780">
    <property type="protein sequence ID" value="AEG58943.1"/>
    <property type="molecule type" value="Genomic_DNA"/>
</dbReference>
<dbReference type="Pfam" id="PF01656">
    <property type="entry name" value="CbiA"/>
    <property type="match status" value="1"/>
</dbReference>
<dbReference type="GO" id="GO:0005829">
    <property type="term" value="C:cytosol"/>
    <property type="evidence" value="ECO:0007669"/>
    <property type="project" value="TreeGrafter"/>
</dbReference>
<proteinExistence type="predicted"/>
<evidence type="ECO:0000256" key="2">
    <source>
        <dbReference type="ARBA" id="ARBA00022840"/>
    </source>
</evidence>
<feature type="domain" description="CobQ/CobB/MinD/ParA nucleotide binding" evidence="3">
    <location>
        <begin position="135"/>
        <end position="318"/>
    </location>
</feature>
<evidence type="ECO:0000313" key="4">
    <source>
        <dbReference type="EMBL" id="AEG58943.1"/>
    </source>
</evidence>
<dbReference type="GO" id="GO:0016887">
    <property type="term" value="F:ATP hydrolysis activity"/>
    <property type="evidence" value="ECO:0007669"/>
    <property type="project" value="TreeGrafter"/>
</dbReference>
<dbReference type="Gene3D" id="3.40.50.300">
    <property type="entry name" value="P-loop containing nucleotide triphosphate hydrolases"/>
    <property type="match status" value="1"/>
</dbReference>
<evidence type="ECO:0000256" key="1">
    <source>
        <dbReference type="ARBA" id="ARBA00022741"/>
    </source>
</evidence>
<dbReference type="GO" id="GO:0051782">
    <property type="term" value="P:negative regulation of cell division"/>
    <property type="evidence" value="ECO:0007669"/>
    <property type="project" value="TreeGrafter"/>
</dbReference>
<reference evidence="5" key="1">
    <citation type="submission" date="2011-05" db="EMBL/GenBank/DDBJ databases">
        <title>Complete sequence of Desulfotomaculum ruminis DSM 2154.</title>
        <authorList>
            <person name="Lucas S."/>
            <person name="Copeland A."/>
            <person name="Lapidus A."/>
            <person name="Cheng J.-F."/>
            <person name="Goodwin L."/>
            <person name="Pitluck S."/>
            <person name="Lu M."/>
            <person name="Detter J.C."/>
            <person name="Han C."/>
            <person name="Tapia R."/>
            <person name="Land M."/>
            <person name="Hauser L."/>
            <person name="Kyrpides N."/>
            <person name="Ivanova N."/>
            <person name="Mikhailova N."/>
            <person name="Pagani I."/>
            <person name="Stams A.J.M."/>
            <person name="Plugge C.M."/>
            <person name="Muyzer G."/>
            <person name="Kuever J."/>
            <person name="Parshina S.N."/>
            <person name="Ivanova A.E."/>
            <person name="Nazina T.N."/>
            <person name="Brambilla E."/>
            <person name="Spring S."/>
            <person name="Klenk H.-P."/>
            <person name="Woyke T."/>
        </authorList>
    </citation>
    <scope>NUCLEOTIDE SEQUENCE [LARGE SCALE GENOMIC DNA]</scope>
    <source>
        <strain evidence="5">ATCC 23193 / DSM 2154 / NCIB 8452 / DL</strain>
    </source>
</reference>
<dbReference type="SUPFAM" id="SSF52540">
    <property type="entry name" value="P-loop containing nucleoside triphosphate hydrolases"/>
    <property type="match status" value="1"/>
</dbReference>
<gene>
    <name evidence="4" type="ordered locus">Desru_0658</name>
</gene>
<dbReference type="eggNOG" id="COG4963">
    <property type="taxonomic scope" value="Bacteria"/>
</dbReference>
<keyword evidence="5" id="KW-1185">Reference proteome</keyword>
<dbReference type="GO" id="GO:0005524">
    <property type="term" value="F:ATP binding"/>
    <property type="evidence" value="ECO:0007669"/>
    <property type="project" value="UniProtKB-KW"/>
</dbReference>
<evidence type="ECO:0000313" key="5">
    <source>
        <dbReference type="Proteomes" id="UP000009234"/>
    </source>
</evidence>
<dbReference type="InterPro" id="IPR027417">
    <property type="entry name" value="P-loop_NTPase"/>
</dbReference>
<dbReference type="InterPro" id="IPR050625">
    <property type="entry name" value="ParA/MinD_ATPase"/>
</dbReference>
<protein>
    <submittedName>
        <fullName evidence="4">Chromosome partitioning ATPase protein-like protein</fullName>
    </submittedName>
</protein>
<dbReference type="STRING" id="696281.Desru_0658"/>
<evidence type="ECO:0000259" key="3">
    <source>
        <dbReference type="Pfam" id="PF01656"/>
    </source>
</evidence>
<keyword evidence="2" id="KW-0067">ATP-binding</keyword>
<reference evidence="4 5" key="2">
    <citation type="journal article" date="2012" name="Stand. Genomic Sci.">
        <title>Complete genome sequence of the sulfate-reducing firmicute Desulfotomaculum ruminis type strain (DL(T)).</title>
        <authorList>
            <person name="Spring S."/>
            <person name="Visser M."/>
            <person name="Lu M."/>
            <person name="Copeland A."/>
            <person name="Lapidus A."/>
            <person name="Lucas S."/>
            <person name="Cheng J.F."/>
            <person name="Han C."/>
            <person name="Tapia R."/>
            <person name="Goodwin L.A."/>
            <person name="Pitluck S."/>
            <person name="Ivanova N."/>
            <person name="Land M."/>
            <person name="Hauser L."/>
            <person name="Larimer F."/>
            <person name="Rohde M."/>
            <person name="Goker M."/>
            <person name="Detter J.C."/>
            <person name="Kyrpides N.C."/>
            <person name="Woyke T."/>
            <person name="Schaap P.J."/>
            <person name="Plugge C.M."/>
            <person name="Muyzer G."/>
            <person name="Kuever J."/>
            <person name="Pereira I.A."/>
            <person name="Parshina S.N."/>
            <person name="Bernier-Latmani R."/>
            <person name="Stams A.J."/>
            <person name="Klenk H.P."/>
        </authorList>
    </citation>
    <scope>NUCLEOTIDE SEQUENCE [LARGE SCALE GENOMIC DNA]</scope>
    <source>
        <strain evidence="5">ATCC 23193 / DSM 2154 / NCIB 8452 / DL</strain>
    </source>
</reference>
<sequence>MIYLKGSGSLKEALGAYPLTEDLNGATCVVLELPENRSELAALPEGVPVWVVITGMLSLAEMKEIQAVGAKPVALSQLTAELSQYTESQRNPAVAIFEDDLYLKGPEMAGESSRQLAVGRKTRKNSQCHVAISFSTAGGVGKTFLSLNLAVCTALKGIDAVALDLDLRSSELDFAAGLVDPENRKKVIDKKARVPRDGWMTLANWRGFPRDNLKESILRHSSGLYVVPAYPTINTEIPGHEIEELICTLTESFDLVMIDGGLDFAQPHIRTALTLADTIFLVADQEIKSLGKVREFLALAGPNLKQKSKLVINMVNPQGYFAPDEVASRLQYNEYASIRMDRQGVNTARRSRRATVQMKGSPAGEDVWQIAYQQLPFSFSGANRPDSRASLWGRLKTLLCIWKGKRRIKA</sequence>
<dbReference type="PANTHER" id="PTHR43384:SF6">
    <property type="entry name" value="SEPTUM SITE-DETERMINING PROTEIN MIND HOMOLOG, CHLOROPLASTIC"/>
    <property type="match status" value="1"/>
</dbReference>
<dbReference type="PANTHER" id="PTHR43384">
    <property type="entry name" value="SEPTUM SITE-DETERMINING PROTEIN MIND HOMOLOG, CHLOROPLASTIC-RELATED"/>
    <property type="match status" value="1"/>
</dbReference>
<dbReference type="Proteomes" id="UP000009234">
    <property type="component" value="Chromosome"/>
</dbReference>